<evidence type="ECO:0000256" key="7">
    <source>
        <dbReference type="ARBA" id="ARBA00023295"/>
    </source>
</evidence>
<dbReference type="GO" id="GO:0009505">
    <property type="term" value="C:plant-type cell wall"/>
    <property type="evidence" value="ECO:0007669"/>
    <property type="project" value="TreeGrafter"/>
</dbReference>
<comment type="similarity">
    <text evidence="2">Belongs to the glycosyl hydrolase 3 family.</text>
</comment>
<dbReference type="InterPro" id="IPR044993">
    <property type="entry name" value="BXL"/>
</dbReference>
<keyword evidence="6" id="KW-0325">Glycoprotein</keyword>
<comment type="subcellular location">
    <subcellularLocation>
        <location evidence="1">Secreted</location>
    </subcellularLocation>
</comment>
<keyword evidence="5" id="KW-0378">Hydrolase</keyword>
<dbReference type="GO" id="GO:0046556">
    <property type="term" value="F:alpha-L-arabinofuranosidase activity"/>
    <property type="evidence" value="ECO:0007669"/>
    <property type="project" value="TreeGrafter"/>
</dbReference>
<dbReference type="GO" id="GO:0045493">
    <property type="term" value="P:xylan catabolic process"/>
    <property type="evidence" value="ECO:0007669"/>
    <property type="project" value="InterPro"/>
</dbReference>
<evidence type="ECO:0000256" key="4">
    <source>
        <dbReference type="ARBA" id="ARBA00022729"/>
    </source>
</evidence>
<dbReference type="GO" id="GO:0031222">
    <property type="term" value="P:arabinan catabolic process"/>
    <property type="evidence" value="ECO:0007669"/>
    <property type="project" value="TreeGrafter"/>
</dbReference>
<dbReference type="Gene3D" id="3.20.20.300">
    <property type="entry name" value="Glycoside hydrolase, family 3, N-terminal domain"/>
    <property type="match status" value="1"/>
</dbReference>
<evidence type="ECO:0000256" key="5">
    <source>
        <dbReference type="ARBA" id="ARBA00022801"/>
    </source>
</evidence>
<sequence length="971" mass="106487">MVSSSSKKHRDGPQLRLLLVRPRKIAVEKGKLLESDIDRALHNLFSIRMRLGLFDGNPTPTSATMTSYAAPTTNNSLSKPHATASADEAETLVGNYAGPPCNPITPLQGLKRYVKKTVFHRGCDPAGCDYDGAERVAGSADYVVVVVGLNQGDESEEMDREGLELPRELVERVAAVARKPVVVVVMCGGGVDVSFARDDERIGGILWAGYPGEGGGRAVAEIIFGDHNPGRLPMTWYPQDFTKIPMSNMRNEKEDVEFEVDPCEQFASADEDGVMRARDLVSRLTLDEKISQLVDSSAAIPRLGIPAYQWWSEALHGVSGYGRGVTYGGAISGATSFPQVILAASTFDSRLWYRIGQAIGREARGMYNEGQVQGMTFWTPNINIFRDPRWGRGQETPGEDPTVVAKYAVAHVRGFQGDKYEGGQNGHLLASACCKHFTAYDLDNWKSVDRMEFDAKVTQQDLADTYQPPFKSCVQEAKASGIMCAYNSVNGVPNCADRNLLTKTARGQWGFHGYIVSDCDAVSTIYEKHKYVRTPEDAVALALRAGMDVNCGLYMKKYTKSAIHKKRVVESQVNRALDNLFEIRMRLGLFEGTPSRSLYGNIGLADVCSQAHQDLALEAARNGIVLLKNDANLLPLSKLKTRSLAVVGHNAANAYVLRGDYDGPPCQNVDVVTALKGYVHNTLFAQGCSNADCPTASITSAVAAAKEMDYVVLVMGLDQNQEKEDHDRAELGLPGQQQSLITAVAAAAKKPVVLVLICGGPVDVDFAKNDPKIGSILWAGYPGEAGGVALSQIIFGEHNPGGKLPMTWYPKHFVNVPMTDMRMRSDLKSGYPGRTYRFYKGPKVFEFGYGLSYTTYSYEFKQSTPNTIKLNHLTGAFHVMDERVENIGSMAGRHAVLLFARHERTGEGRPIKQLVGFESLSLNPKQRDEIEFVLNPCEHLTTAKIDGSVVIEEGYRYLVVEDKEFSINIVL</sequence>
<dbReference type="InterPro" id="IPR026891">
    <property type="entry name" value="Fn3-like"/>
</dbReference>
<keyword evidence="3" id="KW-0964">Secreted</keyword>
<organism evidence="9">
    <name type="scientific">Salvia splendens</name>
    <name type="common">Scarlet sage</name>
    <dbReference type="NCBI Taxonomy" id="180675"/>
    <lineage>
        <taxon>Eukaryota</taxon>
        <taxon>Viridiplantae</taxon>
        <taxon>Streptophyta</taxon>
        <taxon>Embryophyta</taxon>
        <taxon>Tracheophyta</taxon>
        <taxon>Spermatophyta</taxon>
        <taxon>Magnoliopsida</taxon>
        <taxon>eudicotyledons</taxon>
        <taxon>Gunneridae</taxon>
        <taxon>Pentapetalae</taxon>
        <taxon>asterids</taxon>
        <taxon>lamiids</taxon>
        <taxon>Lamiales</taxon>
        <taxon>Lamiaceae</taxon>
        <taxon>Nepetoideae</taxon>
        <taxon>Mentheae</taxon>
        <taxon>Salviinae</taxon>
        <taxon>Salvia</taxon>
        <taxon>Salvia subgen. Calosphace</taxon>
        <taxon>core Calosphace</taxon>
    </lineage>
</organism>
<protein>
    <recommendedName>
        <fullName evidence="8">Fibronectin type III-like domain-containing protein</fullName>
    </recommendedName>
</protein>
<evidence type="ECO:0000256" key="2">
    <source>
        <dbReference type="ARBA" id="ARBA00005336"/>
    </source>
</evidence>
<keyword evidence="7" id="KW-0326">Glycosidase</keyword>
<dbReference type="InterPro" id="IPR036962">
    <property type="entry name" value="Glyco_hydro_3_N_sf"/>
</dbReference>
<reference evidence="9" key="2">
    <citation type="submission" date="2020-08" db="EMBL/GenBank/DDBJ databases">
        <title>Plant Genome Project.</title>
        <authorList>
            <person name="Zhang R.-G."/>
        </authorList>
    </citation>
    <scope>NUCLEOTIDE SEQUENCE</scope>
    <source>
        <strain evidence="9">Huo1</strain>
        <tissue evidence="9">Leaf</tissue>
    </source>
</reference>
<dbReference type="InterPro" id="IPR017853">
    <property type="entry name" value="GH"/>
</dbReference>
<feature type="domain" description="Fibronectin type III-like" evidence="8">
    <location>
        <begin position="894"/>
        <end position="964"/>
    </location>
</feature>
<dbReference type="EMBL" id="PNBA02000002">
    <property type="protein sequence ID" value="KAG6434825.1"/>
    <property type="molecule type" value="Genomic_DNA"/>
</dbReference>
<gene>
    <name evidence="9" type="ORF">SASPL_106469</name>
</gene>
<dbReference type="InterPro" id="IPR001764">
    <property type="entry name" value="Glyco_hydro_3_N"/>
</dbReference>
<evidence type="ECO:0000256" key="1">
    <source>
        <dbReference type="ARBA" id="ARBA00004613"/>
    </source>
</evidence>
<dbReference type="AlphaFoldDB" id="A0A8X8YRI6"/>
<evidence type="ECO:0000313" key="9">
    <source>
        <dbReference type="EMBL" id="KAG6434825.1"/>
    </source>
</evidence>
<evidence type="ECO:0000313" key="10">
    <source>
        <dbReference type="Proteomes" id="UP000298416"/>
    </source>
</evidence>
<accession>A0A8X8YRI6</accession>
<dbReference type="PANTHER" id="PTHR42721:SF3">
    <property type="entry name" value="BETA-D-XYLOSIDASE 5-RELATED"/>
    <property type="match status" value="1"/>
</dbReference>
<dbReference type="Gene3D" id="3.40.50.1700">
    <property type="entry name" value="Glycoside hydrolase family 3 C-terminal domain"/>
    <property type="match status" value="2"/>
</dbReference>
<keyword evidence="4" id="KW-0732">Signal</keyword>
<dbReference type="FunFam" id="3.40.50.1700:FF:000001">
    <property type="entry name" value="probable beta-D-xylosidase 2"/>
    <property type="match status" value="1"/>
</dbReference>
<name>A0A8X8YRI6_SALSN</name>
<dbReference type="Proteomes" id="UP000298416">
    <property type="component" value="Unassembled WGS sequence"/>
</dbReference>
<dbReference type="FunFam" id="3.20.20.300:FF:000004">
    <property type="entry name" value="probable beta-D-xylosidase 7"/>
    <property type="match status" value="1"/>
</dbReference>
<keyword evidence="10" id="KW-1185">Reference proteome</keyword>
<dbReference type="Pfam" id="PF01915">
    <property type="entry name" value="Glyco_hydro_3_C"/>
    <property type="match status" value="2"/>
</dbReference>
<reference evidence="9" key="1">
    <citation type="submission" date="2018-01" db="EMBL/GenBank/DDBJ databases">
        <authorList>
            <person name="Mao J.F."/>
        </authorList>
    </citation>
    <scope>NUCLEOTIDE SEQUENCE</scope>
    <source>
        <strain evidence="9">Huo1</strain>
        <tissue evidence="9">Leaf</tissue>
    </source>
</reference>
<dbReference type="PANTHER" id="PTHR42721">
    <property type="entry name" value="SUGAR HYDROLASE-RELATED"/>
    <property type="match status" value="1"/>
</dbReference>
<evidence type="ECO:0000259" key="8">
    <source>
        <dbReference type="SMART" id="SM01217"/>
    </source>
</evidence>
<dbReference type="Pfam" id="PF14310">
    <property type="entry name" value="Fn3-like"/>
    <property type="match status" value="1"/>
</dbReference>
<proteinExistence type="inferred from homology"/>
<dbReference type="PRINTS" id="PR00133">
    <property type="entry name" value="GLHYDRLASE3"/>
</dbReference>
<dbReference type="InterPro" id="IPR013783">
    <property type="entry name" value="Ig-like_fold"/>
</dbReference>
<dbReference type="GO" id="GO:0005576">
    <property type="term" value="C:extracellular region"/>
    <property type="evidence" value="ECO:0007669"/>
    <property type="project" value="UniProtKB-SubCell"/>
</dbReference>
<evidence type="ECO:0000256" key="6">
    <source>
        <dbReference type="ARBA" id="ARBA00023180"/>
    </source>
</evidence>
<dbReference type="Pfam" id="PF00933">
    <property type="entry name" value="Glyco_hydro_3"/>
    <property type="match status" value="1"/>
</dbReference>
<evidence type="ECO:0000256" key="3">
    <source>
        <dbReference type="ARBA" id="ARBA00022525"/>
    </source>
</evidence>
<comment type="caution">
    <text evidence="9">The sequence shown here is derived from an EMBL/GenBank/DDBJ whole genome shotgun (WGS) entry which is preliminary data.</text>
</comment>
<dbReference type="SUPFAM" id="SSF52279">
    <property type="entry name" value="Beta-D-glucan exohydrolase, C-terminal domain"/>
    <property type="match status" value="2"/>
</dbReference>
<dbReference type="InterPro" id="IPR002772">
    <property type="entry name" value="Glyco_hydro_3_C"/>
</dbReference>
<dbReference type="SMART" id="SM01217">
    <property type="entry name" value="Fn3_like"/>
    <property type="match status" value="1"/>
</dbReference>
<dbReference type="SUPFAM" id="SSF51445">
    <property type="entry name" value="(Trans)glycosidases"/>
    <property type="match status" value="1"/>
</dbReference>
<dbReference type="Gene3D" id="2.60.40.10">
    <property type="entry name" value="Immunoglobulins"/>
    <property type="match status" value="1"/>
</dbReference>
<dbReference type="InterPro" id="IPR036881">
    <property type="entry name" value="Glyco_hydro_3_C_sf"/>
</dbReference>
<dbReference type="GO" id="GO:0009044">
    <property type="term" value="F:xylan 1,4-beta-xylosidase activity"/>
    <property type="evidence" value="ECO:0007669"/>
    <property type="project" value="InterPro"/>
</dbReference>